<dbReference type="SMART" id="SM00184">
    <property type="entry name" value="RING"/>
    <property type="match status" value="1"/>
</dbReference>
<dbReference type="EMBL" id="LR862132">
    <property type="protein sequence ID" value="CAD1838011.1"/>
    <property type="molecule type" value="Genomic_DNA"/>
</dbReference>
<gene>
    <name evidence="16" type="ORF">CB5_LOCUS21222</name>
</gene>
<feature type="region of interest" description="Disordered" evidence="14">
    <location>
        <begin position="1"/>
        <end position="21"/>
    </location>
</feature>
<evidence type="ECO:0000256" key="1">
    <source>
        <dbReference type="ARBA" id="ARBA00000900"/>
    </source>
</evidence>
<dbReference type="GO" id="GO:0016567">
    <property type="term" value="P:protein ubiquitination"/>
    <property type="evidence" value="ECO:0007669"/>
    <property type="project" value="InterPro"/>
</dbReference>
<dbReference type="InterPro" id="IPR001841">
    <property type="entry name" value="Znf_RING"/>
</dbReference>
<dbReference type="PROSITE" id="PS50089">
    <property type="entry name" value="ZF_RING_2"/>
    <property type="match status" value="1"/>
</dbReference>
<comment type="subcellular location">
    <subcellularLocation>
        <location evidence="2">Membrane</location>
        <topology evidence="2">Single-pass membrane protein</topology>
    </subcellularLocation>
</comment>
<protein>
    <recommendedName>
        <fullName evidence="4">RING-type E3 ubiquitin transferase</fullName>
        <ecNumber evidence="4">2.3.2.27</ecNumber>
    </recommendedName>
</protein>
<evidence type="ECO:0000256" key="7">
    <source>
        <dbReference type="ARBA" id="ARBA00022723"/>
    </source>
</evidence>
<dbReference type="AlphaFoldDB" id="A0A6V7Q4V3"/>
<evidence type="ECO:0000256" key="10">
    <source>
        <dbReference type="ARBA" id="ARBA00022833"/>
    </source>
</evidence>
<keyword evidence="7" id="KW-0479">Metal-binding</keyword>
<dbReference type="SUPFAM" id="SSF57850">
    <property type="entry name" value="RING/U-box"/>
    <property type="match status" value="1"/>
</dbReference>
<dbReference type="GO" id="GO:0061630">
    <property type="term" value="F:ubiquitin protein ligase activity"/>
    <property type="evidence" value="ECO:0007669"/>
    <property type="project" value="UniProtKB-EC"/>
</dbReference>
<reference evidence="16" key="1">
    <citation type="submission" date="2020-07" db="EMBL/GenBank/DDBJ databases">
        <authorList>
            <person name="Lin J."/>
        </authorList>
    </citation>
    <scope>NUCLEOTIDE SEQUENCE</scope>
</reference>
<dbReference type="GO" id="GO:0008270">
    <property type="term" value="F:zinc ion binding"/>
    <property type="evidence" value="ECO:0007669"/>
    <property type="project" value="UniProtKB-KW"/>
</dbReference>
<accession>A0A6V7Q4V3</accession>
<keyword evidence="5" id="KW-0808">Transferase</keyword>
<dbReference type="InterPro" id="IPR013083">
    <property type="entry name" value="Znf_RING/FYVE/PHD"/>
</dbReference>
<keyword evidence="10" id="KW-0862">Zinc</keyword>
<dbReference type="GO" id="GO:0016020">
    <property type="term" value="C:membrane"/>
    <property type="evidence" value="ECO:0007669"/>
    <property type="project" value="UniProtKB-SubCell"/>
</dbReference>
<evidence type="ECO:0000256" key="14">
    <source>
        <dbReference type="SAM" id="MobiDB-lite"/>
    </source>
</evidence>
<comment type="catalytic activity">
    <reaction evidence="1">
        <text>S-ubiquitinyl-[E2 ubiquitin-conjugating enzyme]-L-cysteine + [acceptor protein]-L-lysine = [E2 ubiquitin-conjugating enzyme]-L-cysteine + N(6)-ubiquitinyl-[acceptor protein]-L-lysine.</text>
        <dbReference type="EC" id="2.3.2.27"/>
    </reaction>
</comment>
<organism evidence="16">
    <name type="scientific">Ananas comosus var. bracteatus</name>
    <name type="common">red pineapple</name>
    <dbReference type="NCBI Taxonomy" id="296719"/>
    <lineage>
        <taxon>Eukaryota</taxon>
        <taxon>Viridiplantae</taxon>
        <taxon>Streptophyta</taxon>
        <taxon>Embryophyta</taxon>
        <taxon>Tracheophyta</taxon>
        <taxon>Spermatophyta</taxon>
        <taxon>Magnoliopsida</taxon>
        <taxon>Liliopsida</taxon>
        <taxon>Poales</taxon>
        <taxon>Bromeliaceae</taxon>
        <taxon>Bromelioideae</taxon>
        <taxon>Ananas</taxon>
    </lineage>
</organism>
<sequence length="212" mass="22988">MGASPQAPGEEESLGPKAQGTVPCRAVGPQRCRPAWPGDVHALCCFRRAPLPRLGNLQLLLPPTPPRRAPTVANSAPASQHQTVDEIAITIYANDGTDDGGGGNNSESCAICLEDFAAGEELRVLPRCKHAFHKDCIDPWLLAQSKSTCPLCRDPVVVTRPMSDRDLDRDSDDNTDNGFPTVDSLMNFYRLYGDDESFGIDDDSISVFFSEI</sequence>
<evidence type="ECO:0000256" key="2">
    <source>
        <dbReference type="ARBA" id="ARBA00004167"/>
    </source>
</evidence>
<keyword evidence="12" id="KW-0472">Membrane</keyword>
<dbReference type="EC" id="2.3.2.27" evidence="4"/>
<evidence type="ECO:0000256" key="9">
    <source>
        <dbReference type="ARBA" id="ARBA00022786"/>
    </source>
</evidence>
<evidence type="ECO:0000256" key="5">
    <source>
        <dbReference type="ARBA" id="ARBA00022679"/>
    </source>
</evidence>
<keyword evidence="6" id="KW-0812">Transmembrane</keyword>
<evidence type="ECO:0000256" key="13">
    <source>
        <dbReference type="PROSITE-ProRule" id="PRU00175"/>
    </source>
</evidence>
<comment type="pathway">
    <text evidence="3">Protein modification; protein ubiquitination.</text>
</comment>
<dbReference type="PANTHER" id="PTHR46913">
    <property type="entry name" value="RING-H2 FINGER PROTEIN ATL16"/>
    <property type="match status" value="1"/>
</dbReference>
<evidence type="ECO:0000256" key="6">
    <source>
        <dbReference type="ARBA" id="ARBA00022692"/>
    </source>
</evidence>
<evidence type="ECO:0000256" key="8">
    <source>
        <dbReference type="ARBA" id="ARBA00022771"/>
    </source>
</evidence>
<feature type="domain" description="RING-type" evidence="15">
    <location>
        <begin position="109"/>
        <end position="153"/>
    </location>
</feature>
<dbReference type="InterPro" id="IPR044600">
    <property type="entry name" value="ATL1/ATL16-like"/>
</dbReference>
<dbReference type="Gene3D" id="3.30.40.10">
    <property type="entry name" value="Zinc/RING finger domain, C3HC4 (zinc finger)"/>
    <property type="match status" value="1"/>
</dbReference>
<evidence type="ECO:0000256" key="4">
    <source>
        <dbReference type="ARBA" id="ARBA00012483"/>
    </source>
</evidence>
<evidence type="ECO:0000313" key="16">
    <source>
        <dbReference type="EMBL" id="CAD1838011.1"/>
    </source>
</evidence>
<dbReference type="CDD" id="cd16461">
    <property type="entry name" value="RING-H2_EL5-like"/>
    <property type="match status" value="1"/>
</dbReference>
<keyword evidence="8 13" id="KW-0863">Zinc-finger</keyword>
<evidence type="ECO:0000259" key="15">
    <source>
        <dbReference type="PROSITE" id="PS50089"/>
    </source>
</evidence>
<proteinExistence type="predicted"/>
<name>A0A6V7Q4V3_ANACO</name>
<dbReference type="PANTHER" id="PTHR46913:SF1">
    <property type="entry name" value="RING-H2 FINGER PROTEIN ATL16"/>
    <property type="match status" value="1"/>
</dbReference>
<keyword evidence="11" id="KW-1133">Transmembrane helix</keyword>
<keyword evidence="9" id="KW-0833">Ubl conjugation pathway</keyword>
<evidence type="ECO:0000256" key="3">
    <source>
        <dbReference type="ARBA" id="ARBA00004906"/>
    </source>
</evidence>
<dbReference type="Pfam" id="PF13639">
    <property type="entry name" value="zf-RING_2"/>
    <property type="match status" value="1"/>
</dbReference>
<evidence type="ECO:0000256" key="12">
    <source>
        <dbReference type="ARBA" id="ARBA00023136"/>
    </source>
</evidence>
<evidence type="ECO:0000256" key="11">
    <source>
        <dbReference type="ARBA" id="ARBA00022989"/>
    </source>
</evidence>